<organism evidence="3 4">
    <name type="scientific">Streptomyces cinereoruber</name>
    <dbReference type="NCBI Taxonomy" id="67260"/>
    <lineage>
        <taxon>Bacteria</taxon>
        <taxon>Bacillati</taxon>
        <taxon>Actinomycetota</taxon>
        <taxon>Actinomycetes</taxon>
        <taxon>Kitasatosporales</taxon>
        <taxon>Streptomycetaceae</taxon>
        <taxon>Streptomyces</taxon>
    </lineage>
</organism>
<evidence type="ECO:0000256" key="2">
    <source>
        <dbReference type="SAM" id="SignalP"/>
    </source>
</evidence>
<dbReference type="PROSITE" id="PS51257">
    <property type="entry name" value="PROKAR_LIPOPROTEIN"/>
    <property type="match status" value="1"/>
</dbReference>
<sequence length="401" mass="42029">MTDLRKTSTAMILTACLLASGCAGGDEPEPAGDQGKEAVPHGYVEGAQEAAEQQSRLVMADAATGTVRVLDLVTGDTATLGAVGPVTDVTTDGRFAYLATGTGTEIVDSGAWTVDHGDHVHYYRAKIRRAGRAEGPGPVRAHSDPAVTALSFGDGSVRLFDREALEDARPGAGRALPDATAPVIPYGEHLVVPGTGAAHDRVEIRDRDGKPVSSPDETCPEPRGTALTRRGAVLGCADGALLISENSGAFTARKIPYGTSVAPAERAVDFRHRAGSTTLAARAGRNAVWILDVTGLRWKRIETGPVVAVNTAGEGTPLLALGADGHLSAHDPATGKRTVRTPLLPPASRGPAPVIEVDTSRAYVNDPAGRKVYEIDFNDRLRRARTFSLDFTPSHMVETGR</sequence>
<accession>A0AAV4KFK7</accession>
<evidence type="ECO:0000256" key="1">
    <source>
        <dbReference type="SAM" id="MobiDB-lite"/>
    </source>
</evidence>
<feature type="region of interest" description="Disordered" evidence="1">
    <location>
        <begin position="329"/>
        <end position="352"/>
    </location>
</feature>
<dbReference type="EMBL" id="BMSJ01000004">
    <property type="protein sequence ID" value="GGR21970.1"/>
    <property type="molecule type" value="Genomic_DNA"/>
</dbReference>
<reference evidence="3 4" key="1">
    <citation type="journal article" date="2014" name="Int. J. Syst. Evol. Microbiol.">
        <title>Complete genome sequence of Corynebacterium casei LMG S-19264T (=DSM 44701T), isolated from a smear-ripened cheese.</title>
        <authorList>
            <consortium name="US DOE Joint Genome Institute (JGI-PGF)"/>
            <person name="Walter F."/>
            <person name="Albersmeier A."/>
            <person name="Kalinowski J."/>
            <person name="Ruckert C."/>
        </authorList>
    </citation>
    <scope>NUCLEOTIDE SEQUENCE [LARGE SCALE GENOMIC DNA]</scope>
    <source>
        <strain evidence="3 4">JCM 4205</strain>
    </source>
</reference>
<dbReference type="Proteomes" id="UP000642014">
    <property type="component" value="Unassembled WGS sequence"/>
</dbReference>
<protein>
    <submittedName>
        <fullName evidence="3">Lipoprotein</fullName>
    </submittedName>
</protein>
<evidence type="ECO:0000313" key="3">
    <source>
        <dbReference type="EMBL" id="GGR21970.1"/>
    </source>
</evidence>
<name>A0AAV4KFK7_9ACTN</name>
<feature type="chain" id="PRO_5043820007" evidence="2">
    <location>
        <begin position="26"/>
        <end position="401"/>
    </location>
</feature>
<dbReference type="GeneID" id="95453172"/>
<dbReference type="SUPFAM" id="SSF69304">
    <property type="entry name" value="Tricorn protease N-terminal domain"/>
    <property type="match status" value="1"/>
</dbReference>
<feature type="signal peptide" evidence="2">
    <location>
        <begin position="1"/>
        <end position="25"/>
    </location>
</feature>
<dbReference type="AlphaFoldDB" id="A0AAV4KFK7"/>
<proteinExistence type="predicted"/>
<evidence type="ECO:0000313" key="4">
    <source>
        <dbReference type="Proteomes" id="UP000642014"/>
    </source>
</evidence>
<keyword evidence="3" id="KW-0449">Lipoprotein</keyword>
<dbReference type="RefSeq" id="WP_372460738.1">
    <property type="nucleotide sequence ID" value="NZ_BMSJ01000004.1"/>
</dbReference>
<gene>
    <name evidence="3" type="ORF">GCM10010497_24950</name>
</gene>
<comment type="caution">
    <text evidence="3">The sequence shown here is derived from an EMBL/GenBank/DDBJ whole genome shotgun (WGS) entry which is preliminary data.</text>
</comment>
<keyword evidence="2" id="KW-0732">Signal</keyword>